<comment type="caution">
    <text evidence="13">The sequence shown here is derived from an EMBL/GenBank/DDBJ whole genome shotgun (WGS) entry which is preliminary data.</text>
</comment>
<dbReference type="InParanoid" id="A0A0V0Q7S0"/>
<dbReference type="GO" id="GO:0000724">
    <property type="term" value="P:double-strand break repair via homologous recombination"/>
    <property type="evidence" value="ECO:0007669"/>
    <property type="project" value="TreeGrafter"/>
</dbReference>
<dbReference type="SUPFAM" id="SSF49879">
    <property type="entry name" value="SMAD/FHA domain"/>
    <property type="match status" value="1"/>
</dbReference>
<keyword evidence="6" id="KW-0539">Nucleus</keyword>
<dbReference type="InterPro" id="IPR008984">
    <property type="entry name" value="SMAD_FHA_dom_sf"/>
</dbReference>
<dbReference type="EMBL" id="LDAU01000260">
    <property type="protein sequence ID" value="KRW98238.1"/>
    <property type="molecule type" value="Genomic_DNA"/>
</dbReference>
<dbReference type="GO" id="GO:0030870">
    <property type="term" value="C:Mre11 complex"/>
    <property type="evidence" value="ECO:0007669"/>
    <property type="project" value="InterPro"/>
</dbReference>
<evidence type="ECO:0000256" key="7">
    <source>
        <dbReference type="ARBA" id="ARBA00023306"/>
    </source>
</evidence>
<dbReference type="GO" id="GO:0003684">
    <property type="term" value="F:damaged DNA binding"/>
    <property type="evidence" value="ECO:0007669"/>
    <property type="project" value="TreeGrafter"/>
</dbReference>
<feature type="domain" description="BRCT" evidence="12">
    <location>
        <begin position="763"/>
        <end position="827"/>
    </location>
</feature>
<feature type="region of interest" description="Disordered" evidence="10">
    <location>
        <begin position="692"/>
        <end position="712"/>
    </location>
</feature>
<feature type="compositionally biased region" description="Polar residues" evidence="10">
    <location>
        <begin position="526"/>
        <end position="536"/>
    </location>
</feature>
<evidence type="ECO:0000256" key="2">
    <source>
        <dbReference type="ARBA" id="ARBA00004286"/>
    </source>
</evidence>
<evidence type="ECO:0000256" key="5">
    <source>
        <dbReference type="ARBA" id="ARBA00023204"/>
    </source>
</evidence>
<feature type="domain" description="BRCT" evidence="12">
    <location>
        <begin position="853"/>
        <end position="955"/>
    </location>
</feature>
<keyword evidence="9" id="KW-0175">Coiled coil</keyword>
<feature type="region of interest" description="Disordered" evidence="10">
    <location>
        <begin position="190"/>
        <end position="225"/>
    </location>
</feature>
<dbReference type="PROSITE" id="PS50172">
    <property type="entry name" value="BRCT"/>
    <property type="match status" value="2"/>
</dbReference>
<accession>A0A0V0Q7S0</accession>
<keyword evidence="3" id="KW-0158">Chromosome</keyword>
<evidence type="ECO:0000256" key="9">
    <source>
        <dbReference type="SAM" id="Coils"/>
    </source>
</evidence>
<dbReference type="CDD" id="cd00060">
    <property type="entry name" value="FHA"/>
    <property type="match status" value="1"/>
</dbReference>
<evidence type="ECO:0000313" key="14">
    <source>
        <dbReference type="Proteomes" id="UP000054937"/>
    </source>
</evidence>
<feature type="compositionally biased region" description="Polar residues" evidence="10">
    <location>
        <begin position="201"/>
        <end position="210"/>
    </location>
</feature>
<feature type="domain" description="FHA" evidence="11">
    <location>
        <begin position="32"/>
        <end position="77"/>
    </location>
</feature>
<keyword evidence="5" id="KW-0234">DNA repair</keyword>
<evidence type="ECO:0000259" key="12">
    <source>
        <dbReference type="PROSITE" id="PS50172"/>
    </source>
</evidence>
<dbReference type="Pfam" id="PF16770">
    <property type="entry name" value="RTT107_BRCT_5"/>
    <property type="match status" value="1"/>
</dbReference>
<evidence type="ECO:0000256" key="4">
    <source>
        <dbReference type="ARBA" id="ARBA00022763"/>
    </source>
</evidence>
<feature type="region of interest" description="Disordered" evidence="10">
    <location>
        <begin position="526"/>
        <end position="671"/>
    </location>
</feature>
<dbReference type="SMART" id="SM00292">
    <property type="entry name" value="BRCT"/>
    <property type="match status" value="2"/>
</dbReference>
<dbReference type="SUPFAM" id="SSF52113">
    <property type="entry name" value="BRCT domain"/>
    <property type="match status" value="1"/>
</dbReference>
<dbReference type="PANTHER" id="PTHR12162:SF0">
    <property type="entry name" value="NIBRIN"/>
    <property type="match status" value="1"/>
</dbReference>
<name>A0A0V0Q7S0_PSEPJ</name>
<dbReference type="Proteomes" id="UP000054937">
    <property type="component" value="Unassembled WGS sequence"/>
</dbReference>
<keyword evidence="4" id="KW-0227">DNA damage</keyword>
<proteinExistence type="inferred from homology"/>
<gene>
    <name evidence="13" type="ORF">PPERSA_05582</name>
</gene>
<dbReference type="OrthoDB" id="342264at2759"/>
<comment type="subcellular location">
    <subcellularLocation>
        <location evidence="2">Chromosome</location>
    </subcellularLocation>
    <subcellularLocation>
        <location evidence="1">Nucleus</location>
    </subcellularLocation>
</comment>
<dbReference type="InterPro" id="IPR000253">
    <property type="entry name" value="FHA_dom"/>
</dbReference>
<dbReference type="Pfam" id="PF16589">
    <property type="entry name" value="BRCT_2"/>
    <property type="match status" value="1"/>
</dbReference>
<dbReference type="Gene3D" id="2.60.200.20">
    <property type="match status" value="1"/>
</dbReference>
<dbReference type="AlphaFoldDB" id="A0A0V0Q7S0"/>
<dbReference type="GO" id="GO:0007095">
    <property type="term" value="P:mitotic G2 DNA damage checkpoint signaling"/>
    <property type="evidence" value="ECO:0007669"/>
    <property type="project" value="InterPro"/>
</dbReference>
<evidence type="ECO:0000313" key="13">
    <source>
        <dbReference type="EMBL" id="KRW98238.1"/>
    </source>
</evidence>
<evidence type="ECO:0000256" key="8">
    <source>
        <dbReference type="ARBA" id="ARBA00044757"/>
    </source>
</evidence>
<dbReference type="PANTHER" id="PTHR12162">
    <property type="entry name" value="NIBRIN-RELATED"/>
    <property type="match status" value="1"/>
</dbReference>
<evidence type="ECO:0000256" key="3">
    <source>
        <dbReference type="ARBA" id="ARBA00022454"/>
    </source>
</evidence>
<feature type="coiled-coil region" evidence="9">
    <location>
        <begin position="334"/>
        <end position="401"/>
    </location>
</feature>
<dbReference type="InterPro" id="IPR040227">
    <property type="entry name" value="Nibrin-rel"/>
</dbReference>
<sequence length="955" mass="111018">MLKKQIRAKFAINLDLSKKGKLEKFNLYDGETIIGSDKNQCDILLQGQDIAPIHCAINIFDDDLLISVHQDAKSGVYKRAELNKQKKIKLIQENIYSLKLEEDYWISNFKFNIVQYDAAYEEGDQKIQQKILQQNENNNQQQLQATLLLNDDDEENEENQIQKNQNFQETLQLSDDEDQISNENQIDPTLIVDSDEDSQKNKIQQDNNLDPTLIDNSDEDQEQQQLKNNNNKMQIENNNNNNLEPTIVENTDSESDELKKIKNTQNNNNNLEATIIDDEQSDDGNNNDLQNLKKKLNIDQQNEETLVESSSDNDENKQQNNLQIQQKKSFFVRKNQLQDQNQIQKQEKDEGLSEIEKLRRKKEALLQKEREEKRIKEEQEAKIFEQKKLEIEKRRKAMEDKIKAQFTAVSENNDIGDLFGEDDHTTSFVNQESRGNQLMKQFVTNSVLQNSRAENSNNSQESGSQQNKFVRTNIFKSEYSNQSLNNNNNSNENVQKPIIENQLEKKSSENTPRLKKQVSKLKNMFNFSKKQNSDSSLQEKNDEIQNQNQSQKMEEEEEQIEEKKVQQNSEKQKKKSKIQLDSDDDILSATSNFSAQEEEKPKIRRGRQPKIQLLKINKQEENQENQEKEEEIRPLRSTTRSKNTKSKKQENEAILIDSGKQSKKSTNSVHEVSADDFDASQVQNKNQNQKSINNNLSNLKQNNNNKQQQQKKQISFLSKFGGAKGALKPSTGGLQRATNNFDVEDEILKISFNDFSPTESDLRRLKYYGAQVVDDKYQHFDLLVIDESKRTIKLLIALLNNVPIVSQQWIQACLKQKKLVNDYENYIPNTTQDFKEKFDIDFEEIFLERQSIKDLEIFAGYKFFVSPKMDESDIQIEELNYLIELGGGEIVKKQPNKTSAKNKKLICIIGKNEQQLYHTLAKAKLQISDFEIILNSALYSNFDIQENLIDDDFFK</sequence>
<organism evidence="13 14">
    <name type="scientific">Pseudocohnilembus persalinus</name>
    <name type="common">Ciliate</name>
    <dbReference type="NCBI Taxonomy" id="266149"/>
    <lineage>
        <taxon>Eukaryota</taxon>
        <taxon>Sar</taxon>
        <taxon>Alveolata</taxon>
        <taxon>Ciliophora</taxon>
        <taxon>Intramacronucleata</taxon>
        <taxon>Oligohymenophorea</taxon>
        <taxon>Scuticociliatia</taxon>
        <taxon>Philasterida</taxon>
        <taxon>Pseudocohnilembidae</taxon>
        <taxon>Pseudocohnilembus</taxon>
    </lineage>
</organism>
<comment type="similarity">
    <text evidence="8">Belongs to the Nibrin family.</text>
</comment>
<keyword evidence="14" id="KW-1185">Reference proteome</keyword>
<evidence type="ECO:0000256" key="1">
    <source>
        <dbReference type="ARBA" id="ARBA00004123"/>
    </source>
</evidence>
<reference evidence="13 14" key="1">
    <citation type="journal article" date="2015" name="Sci. Rep.">
        <title>Genome of the facultative scuticociliatosis pathogen Pseudocohnilembus persalinus provides insight into its virulence through horizontal gene transfer.</title>
        <authorList>
            <person name="Xiong J."/>
            <person name="Wang G."/>
            <person name="Cheng J."/>
            <person name="Tian M."/>
            <person name="Pan X."/>
            <person name="Warren A."/>
            <person name="Jiang C."/>
            <person name="Yuan D."/>
            <person name="Miao W."/>
        </authorList>
    </citation>
    <scope>NUCLEOTIDE SEQUENCE [LARGE SCALE GENOMIC DNA]</scope>
    <source>
        <strain evidence="13">36N120E</strain>
    </source>
</reference>
<dbReference type="Gene3D" id="3.40.50.10190">
    <property type="entry name" value="BRCT domain"/>
    <property type="match status" value="2"/>
</dbReference>
<dbReference type="InterPro" id="IPR036420">
    <property type="entry name" value="BRCT_dom_sf"/>
</dbReference>
<keyword evidence="7" id="KW-0131">Cell cycle</keyword>
<evidence type="ECO:0000256" key="6">
    <source>
        <dbReference type="ARBA" id="ARBA00023242"/>
    </source>
</evidence>
<evidence type="ECO:0000256" key="10">
    <source>
        <dbReference type="SAM" id="MobiDB-lite"/>
    </source>
</evidence>
<dbReference type="OMA" id="HCAINIF"/>
<feature type="region of interest" description="Disordered" evidence="10">
    <location>
        <begin position="271"/>
        <end position="290"/>
    </location>
</feature>
<dbReference type="PROSITE" id="PS50006">
    <property type="entry name" value="FHA_DOMAIN"/>
    <property type="match status" value="1"/>
</dbReference>
<dbReference type="CDD" id="cd17744">
    <property type="entry name" value="BRCT_MDC1_rpt1"/>
    <property type="match status" value="1"/>
</dbReference>
<dbReference type="GO" id="GO:0005694">
    <property type="term" value="C:chromosome"/>
    <property type="evidence" value="ECO:0007669"/>
    <property type="project" value="UniProtKB-SubCell"/>
</dbReference>
<protein>
    <submittedName>
        <fullName evidence="13">SMAD/FHA domain</fullName>
    </submittedName>
</protein>
<evidence type="ECO:0000259" key="11">
    <source>
        <dbReference type="PROSITE" id="PS50006"/>
    </source>
</evidence>
<dbReference type="InterPro" id="IPR001357">
    <property type="entry name" value="BRCT_dom"/>
</dbReference>